<dbReference type="EMBL" id="JXTC01000196">
    <property type="protein sequence ID" value="PON82357.1"/>
    <property type="molecule type" value="Genomic_DNA"/>
</dbReference>
<dbReference type="PANTHER" id="PTHR36063:SF3">
    <property type="entry name" value="PROTEIN, PUTATIVE-RELATED"/>
    <property type="match status" value="1"/>
</dbReference>
<dbReference type="Proteomes" id="UP000237000">
    <property type="component" value="Unassembled WGS sequence"/>
</dbReference>
<dbReference type="OrthoDB" id="1044997at2759"/>
<sequence>MAREMLRCGRVQNWVEVAPSLLTCHRYQKHCSTCPKLETIVEEGCENFELVQLPKRVSFFVAFRRTRKYGRN</sequence>
<gene>
    <name evidence="1" type="ORF">TorRG33x02_218520</name>
</gene>
<comment type="caution">
    <text evidence="1">The sequence shown here is derived from an EMBL/GenBank/DDBJ whole genome shotgun (WGS) entry which is preliminary data.</text>
</comment>
<evidence type="ECO:0000313" key="2">
    <source>
        <dbReference type="Proteomes" id="UP000237000"/>
    </source>
</evidence>
<name>A0A2P5E9W9_TREOI</name>
<keyword evidence="2" id="KW-1185">Reference proteome</keyword>
<accession>A0A2P5E9W9</accession>
<evidence type="ECO:0000313" key="1">
    <source>
        <dbReference type="EMBL" id="PON82357.1"/>
    </source>
</evidence>
<dbReference type="AlphaFoldDB" id="A0A2P5E9W9"/>
<dbReference type="InParanoid" id="A0A2P5E9W9"/>
<reference evidence="2" key="1">
    <citation type="submission" date="2016-06" db="EMBL/GenBank/DDBJ databases">
        <title>Parallel loss of symbiosis genes in relatives of nitrogen-fixing non-legume Parasponia.</title>
        <authorList>
            <person name="Van Velzen R."/>
            <person name="Holmer R."/>
            <person name="Bu F."/>
            <person name="Rutten L."/>
            <person name="Van Zeijl A."/>
            <person name="Liu W."/>
            <person name="Santuari L."/>
            <person name="Cao Q."/>
            <person name="Sharma T."/>
            <person name="Shen D."/>
            <person name="Roswanjaya Y."/>
            <person name="Wardhani T."/>
            <person name="Kalhor M.S."/>
            <person name="Jansen J."/>
            <person name="Van den Hoogen J."/>
            <person name="Gungor B."/>
            <person name="Hartog M."/>
            <person name="Hontelez J."/>
            <person name="Verver J."/>
            <person name="Yang W.-C."/>
            <person name="Schijlen E."/>
            <person name="Repin R."/>
            <person name="Schilthuizen M."/>
            <person name="Schranz E."/>
            <person name="Heidstra R."/>
            <person name="Miyata K."/>
            <person name="Fedorova E."/>
            <person name="Kohlen W."/>
            <person name="Bisseling T."/>
            <person name="Smit S."/>
            <person name="Geurts R."/>
        </authorList>
    </citation>
    <scope>NUCLEOTIDE SEQUENCE [LARGE SCALE GENOMIC DNA]</scope>
    <source>
        <strain evidence="2">cv. RG33-2</strain>
    </source>
</reference>
<dbReference type="PANTHER" id="PTHR36063">
    <property type="entry name" value="ARABIDOPSIS THALIANA GENOMIC DNA, CHROMOSOME 5, P1 CLONE:MOK16"/>
    <property type="match status" value="1"/>
</dbReference>
<proteinExistence type="predicted"/>
<organism evidence="1 2">
    <name type="scientific">Trema orientale</name>
    <name type="common">Charcoal tree</name>
    <name type="synonym">Celtis orientalis</name>
    <dbReference type="NCBI Taxonomy" id="63057"/>
    <lineage>
        <taxon>Eukaryota</taxon>
        <taxon>Viridiplantae</taxon>
        <taxon>Streptophyta</taxon>
        <taxon>Embryophyta</taxon>
        <taxon>Tracheophyta</taxon>
        <taxon>Spermatophyta</taxon>
        <taxon>Magnoliopsida</taxon>
        <taxon>eudicotyledons</taxon>
        <taxon>Gunneridae</taxon>
        <taxon>Pentapetalae</taxon>
        <taxon>rosids</taxon>
        <taxon>fabids</taxon>
        <taxon>Rosales</taxon>
        <taxon>Cannabaceae</taxon>
        <taxon>Trema</taxon>
    </lineage>
</organism>
<protein>
    <submittedName>
        <fullName evidence="1">Uncharacterized protein</fullName>
    </submittedName>
</protein>